<feature type="compositionally biased region" description="Polar residues" evidence="14">
    <location>
        <begin position="127"/>
        <end position="154"/>
    </location>
</feature>
<dbReference type="EnsemblPlants" id="Pp3c3_36480V3.1">
    <property type="protein sequence ID" value="Pp3c3_36480V3.1"/>
    <property type="gene ID" value="Pp3c3_36480"/>
</dbReference>
<feature type="region of interest" description="Disordered" evidence="14">
    <location>
        <begin position="277"/>
        <end position="319"/>
    </location>
</feature>
<dbReference type="STRING" id="3218.A0A2K1KXI0"/>
<evidence type="ECO:0000256" key="11">
    <source>
        <dbReference type="ARBA" id="ARBA00037759"/>
    </source>
</evidence>
<dbReference type="SMART" id="SM00544">
    <property type="entry name" value="MA3"/>
    <property type="match status" value="1"/>
</dbReference>
<feature type="domain" description="MI" evidence="16">
    <location>
        <begin position="2097"/>
        <end position="2221"/>
    </location>
</feature>
<dbReference type="Gene3D" id="1.25.40.180">
    <property type="match status" value="3"/>
</dbReference>
<feature type="region of interest" description="Disordered" evidence="14">
    <location>
        <begin position="1332"/>
        <end position="1369"/>
    </location>
</feature>
<dbReference type="EnsemblPlants" id="Pp3c3_36480V3.3">
    <property type="protein sequence ID" value="Pp3c3_36480V3.3"/>
    <property type="gene ID" value="Pp3c3_36480"/>
</dbReference>
<feature type="region of interest" description="Disordered" evidence="14">
    <location>
        <begin position="1943"/>
        <end position="1962"/>
    </location>
</feature>
<dbReference type="GO" id="GO:0006417">
    <property type="term" value="P:regulation of translation"/>
    <property type="evidence" value="ECO:0007669"/>
    <property type="project" value="UniProtKB-KW"/>
</dbReference>
<feature type="region of interest" description="Disordered" evidence="14">
    <location>
        <begin position="1999"/>
        <end position="2044"/>
    </location>
</feature>
<dbReference type="GO" id="GO:0006413">
    <property type="term" value="P:translational initiation"/>
    <property type="evidence" value="ECO:0000318"/>
    <property type="project" value="GO_Central"/>
</dbReference>
<feature type="compositionally biased region" description="Gly residues" evidence="14">
    <location>
        <begin position="1864"/>
        <end position="1876"/>
    </location>
</feature>
<evidence type="ECO:0000313" key="19">
    <source>
        <dbReference type="Proteomes" id="UP000006727"/>
    </source>
</evidence>
<dbReference type="EMBL" id="ABEU02000003">
    <property type="protein sequence ID" value="PNR58469.1"/>
    <property type="molecule type" value="Genomic_DNA"/>
</dbReference>
<dbReference type="Proteomes" id="UP000006727">
    <property type="component" value="Chromosome 3"/>
</dbReference>
<sequence>MSHYLSKGDRSEAQLRKAGRGSAGHPRAGGGQPIPVKGGGPSPFNSAPSGGGPPQPSSFVASSARPAAVAASINRGGKRANGLPASGGGPPEQGANNKAHQQAALPLHHNNQQQQATGVRQGVGSADANQHSQMGAPQLNSDSKGVTTARTSGNAGTGAPPAIKQLQTSKPPAPPASITTGSGADTPSAAPPPVSQSSQNPISFQFGSFEPSGFGGASTSGKSSVTPYPLRTNSAPPNLDEQRREQARFELRPSSITRVSASGQQHNAQVTTRNVVSGMEPSPTTVPPVQAATSSQGPIPVAPTAQALPPQQLGQSPHYPQHLQVNSLHMPSQHILQIQMQQQQHHQQHQHQHQLHQHQLQQQQQQQQQHQQQPMPPQQGMAQQSLKYPQSMMAAPHHNSQMLGTHPVVNPLPPQPMAQMTHQLGPGQIPSGISVGAYGTTTNQFVTKQRSRAIPIVNPLTHEELKIDLLKKDSVESVPSSSLGTAGRVPSNGPMQQLRAPVGYSPPTHPVYYFPSHPQMYPPSIPKTGTFGGAPLSSSPPVRYSFNPPHPGQGVHAGTTPVPPGAPKVAPQLGPGPPLGSANQVPTSGEILSTPPVAPLIMVGPPSSVTVPGIPAVIGNLRPIPPPLVMNPPIVSNGRPPSLTLPPVSPPAPLTPSSVLPSPNSTVGFKFGDVEASGSTPVATGEASSEGSLNGVIGHASTRVEPNNASGNAPIVGVVASSTSPEASDLVNRPAVTVIPPKPGSGNSNASGISPKIKTPPGTGSAGAFGEKVKSEAVKSSGNPNTRKSSKKDRQRQQQQALAANLPISEGAKTSDQLISPGLGVSGGHKSGLQRTQSGAHGSSAVYTPVKNLGSKPEEPKLPNVNFGSQNSVQDTTKENTESLAVEEVVAGKDEVESVPVRPLHEESKGETPAEIETSLKTDASVLISDGSTASTSSTGLPSLLVKDEPAEVQANELAVVEDDVPEDVRVSVNPSAASSSFDQELVKVETNSIEVEPDTITSEPTFYKASTEMAIENEGVVNDAEPTVADLRKENAGFVEQVDPPSSEADHALTGESAVEWAPDVPDVNEDVSTMKDLPTPLHSESAPGSKGTGGSEVVVIEESGVLAVDINSVEENDVADIQVTSSKYVPEVVPGSPLHSNLDTCMFENKMVSSQQDSATALNTTEETPQAVEVATAEEALQSNPSSGGMMIFTSEEVQSRDSLGPLDSIRGSLENGGEDSRPSEHTESAASNSSKAEDTAPLIVGESRSEVQTTPLLSSTSGMSSTEVIETLNAVESEADSVEPAVVGNPTSGQGEGPKVGSRKKKSRKEFLARADAAGNTADLYNAYKAPEEKKSVEVKQAEVSGAGPSGNDAKDSAITPDKSLPNEVDDWEDAAELPTPTISFPHLVDTGDRKYTRDFLMTFKDQNREFPPNFEIKHDITDVLLDKDKLFSDGLTSPARNLDWQPSGGQRLERRGSGIQLGPDEDRWIRQSGVVPSPGRNQPGDARMGMDIPGGFRPGQGMQSGLISQLPQQWPGMPAQAGFPGLISRGNMPLGHYMTPGPPARSPNGVDGDRWLRQPMSGVKGPGLIPSPRTPLPAIHKAENRYEVGKVSDEEQAKQRLIKGILNKLTPQNFDKLFVQVQEAKIDSATTLTGVISQIFDKALMEPTFCEMYAQFCVKLAADLPEFNENDEKITFKRVLLNKCQEEFERGEREQEEAEKDEEEHVEIKMTPEEREEKRLKARRRMLGNIRFIGELYKKSMLTERIMHECIKKLLGEYHNPDEEDVEALCKLMSTIGRIIDHHKAREHIDAYFRRMESLSNNTKLSARIRFLLKDVMELRRNGWQERRKVDGPKKIDEVHRDAVQERQNASRGDRLGRGPSMGGGGSRGRMGSGPDFVIRGPPSPMYSPGPMGSGPPMGGMRRAPSPQGGMRGGGGFIQDVRMEDRSLMMDARPVPMPLSQRGADEGSITLGPQGGLGRVGVRQLSLSTGRSALSDAVPTSGSDTRRLSLGSILGHAQDRSHYSNRDELPMRPSSAERPRSAERPVLDRPIGADRLSPGLRDFRSTLEQQRLVERSNSLSSSSSTFQPHRTEHTAPFVSVRPSSAPSALSVEELKKKWESTINEYYSVTDLKEAALCVEELKAFKHHPEMVDIWVSESFEKKDRERDLLVKLLLHLHRIDPPFLSRDQIEIGIDRVLSRFTDLVVDVPKAPEFMGVLLGRLICAGVFTLNEVGNLLQVAGESRGEVREEGYALRIFGAMVDTYREEKGEEQMVDAYKRSDLDVENFVSPSEKNRETALQQFLERTNLHKLHPMLPLERYIKDSLDRKVPVMDIIKWIEKNVPSAYSEPSFMRMLMTQVLRRALPDPQSTDISSSNLKVDIKAYAPLLKKCASGGRATANQIQYIIAILLFTNECGHPQGLMTKLFENFSQEEVISKKAYTDWYDDVNDSTPGRDKAIREVSNWLKQKIEEGAEVEDEED</sequence>
<feature type="region of interest" description="Disordered" evidence="14">
    <location>
        <begin position="1077"/>
        <end position="1096"/>
    </location>
</feature>
<dbReference type="Pfam" id="PF02854">
    <property type="entry name" value="MIF4G"/>
    <property type="match status" value="1"/>
</dbReference>
<reference evidence="17 19" key="1">
    <citation type="journal article" date="2008" name="Science">
        <title>The Physcomitrella genome reveals evolutionary insights into the conquest of land by plants.</title>
        <authorList>
            <person name="Rensing S."/>
            <person name="Lang D."/>
            <person name="Zimmer A."/>
            <person name="Terry A."/>
            <person name="Salamov A."/>
            <person name="Shapiro H."/>
            <person name="Nishiyama T."/>
            <person name="Perroud P.-F."/>
            <person name="Lindquist E."/>
            <person name="Kamisugi Y."/>
            <person name="Tanahashi T."/>
            <person name="Sakakibara K."/>
            <person name="Fujita T."/>
            <person name="Oishi K."/>
            <person name="Shin-I T."/>
            <person name="Kuroki Y."/>
            <person name="Toyoda A."/>
            <person name="Suzuki Y."/>
            <person name="Hashimoto A."/>
            <person name="Yamaguchi K."/>
            <person name="Sugano A."/>
            <person name="Kohara Y."/>
            <person name="Fujiyama A."/>
            <person name="Anterola A."/>
            <person name="Aoki S."/>
            <person name="Ashton N."/>
            <person name="Barbazuk W.B."/>
            <person name="Barker E."/>
            <person name="Bennetzen J."/>
            <person name="Bezanilla M."/>
            <person name="Blankenship R."/>
            <person name="Cho S.H."/>
            <person name="Dutcher S."/>
            <person name="Estelle M."/>
            <person name="Fawcett J.A."/>
            <person name="Gundlach H."/>
            <person name="Hanada K."/>
            <person name="Heyl A."/>
            <person name="Hicks K.A."/>
            <person name="Hugh J."/>
            <person name="Lohr M."/>
            <person name="Mayer K."/>
            <person name="Melkozernov A."/>
            <person name="Murata T."/>
            <person name="Nelson D."/>
            <person name="Pils B."/>
            <person name="Prigge M."/>
            <person name="Reiss B."/>
            <person name="Renner T."/>
            <person name="Rombauts S."/>
            <person name="Rushton P."/>
            <person name="Sanderfoot A."/>
            <person name="Schween G."/>
            <person name="Shiu S.-H."/>
            <person name="Stueber K."/>
            <person name="Theodoulou F.L."/>
            <person name="Tu H."/>
            <person name="Van de Peer Y."/>
            <person name="Verrier P.J."/>
            <person name="Waters E."/>
            <person name="Wood A."/>
            <person name="Yang L."/>
            <person name="Cove D."/>
            <person name="Cuming A."/>
            <person name="Hasebe M."/>
            <person name="Lucas S."/>
            <person name="Mishler D.B."/>
            <person name="Reski R."/>
            <person name="Grigoriev I."/>
            <person name="Quatrano R.S."/>
            <person name="Boore J.L."/>
        </authorList>
    </citation>
    <scope>NUCLEOTIDE SEQUENCE [LARGE SCALE GENOMIC DNA]</scope>
    <source>
        <strain evidence="18 19">cv. Gransden 2004</strain>
    </source>
</reference>
<dbReference type="FunFam" id="1.25.40.180:FF:000024">
    <property type="entry name" value="Eukaryotic translation initiation factor 4G"/>
    <property type="match status" value="1"/>
</dbReference>
<dbReference type="Gramene" id="Pp3c3_36480V3.3">
    <property type="protein sequence ID" value="Pp3c3_36480V3.3"/>
    <property type="gene ID" value="Pp3c3_36480"/>
</dbReference>
<comment type="similarity">
    <text evidence="1">Belongs to the eukaryotic initiation factor 4G family.</text>
</comment>
<evidence type="ECO:0000256" key="7">
    <source>
        <dbReference type="ARBA" id="ARBA00022843"/>
    </source>
</evidence>
<dbReference type="GO" id="GO:0003743">
    <property type="term" value="F:translation initiation factor activity"/>
    <property type="evidence" value="ECO:0000318"/>
    <property type="project" value="GO_Central"/>
</dbReference>
<feature type="compositionally biased region" description="Polar residues" evidence="14">
    <location>
        <begin position="866"/>
        <end position="875"/>
    </location>
</feature>
<comment type="function">
    <text evidence="11">Appears to play a role in the switch from cap-dependent to IRES-mediated translation during mitosis, apoptosis and viral infection. Cleaved by some caspases and viral proteases.</text>
</comment>
<dbReference type="FunCoup" id="A0A2K1KXI0">
    <property type="interactions" value="3627"/>
</dbReference>
<feature type="compositionally biased region" description="Basic and acidic residues" evidence="14">
    <location>
        <begin position="1"/>
        <end position="15"/>
    </location>
</feature>
<keyword evidence="5" id="KW-0396">Initiation factor</keyword>
<evidence type="ECO:0000256" key="14">
    <source>
        <dbReference type="SAM" id="MobiDB-lite"/>
    </source>
</evidence>
<evidence type="ECO:0000256" key="10">
    <source>
        <dbReference type="ARBA" id="ARBA00022990"/>
    </source>
</evidence>
<feature type="domain" description="W2" evidence="15">
    <location>
        <begin position="2290"/>
        <end position="2462"/>
    </location>
</feature>
<dbReference type="GeneID" id="112280367"/>
<feature type="region of interest" description="Disordered" evidence="14">
    <location>
        <begin position="1"/>
        <end position="247"/>
    </location>
</feature>
<protein>
    <recommendedName>
        <fullName evidence="12">Eukaryotic translation initiation factor 4 gamma 2</fullName>
    </recommendedName>
</protein>
<comment type="subunit">
    <text evidence="13">Interacts with the serine/threonine protein kinases MKNK1 and MKNK2. Binds EIF4A and EIF3. Interacts with MIF4GD. Interacts with DAZAP2.</text>
</comment>
<dbReference type="GO" id="GO:0003729">
    <property type="term" value="F:mRNA binding"/>
    <property type="evidence" value="ECO:0000318"/>
    <property type="project" value="GO_Central"/>
</dbReference>
<name>A0A2K1KXI0_PHYPA</name>
<dbReference type="Pfam" id="PF02847">
    <property type="entry name" value="MA3"/>
    <property type="match status" value="1"/>
</dbReference>
<feature type="compositionally biased region" description="Polar residues" evidence="14">
    <location>
        <begin position="1253"/>
        <end position="1271"/>
    </location>
</feature>
<evidence type="ECO:0000256" key="8">
    <source>
        <dbReference type="ARBA" id="ARBA00022845"/>
    </source>
</evidence>
<evidence type="ECO:0000313" key="18">
    <source>
        <dbReference type="EnsemblPlants" id="Pp3c3_36480V3.1"/>
    </source>
</evidence>
<dbReference type="InterPro" id="IPR003890">
    <property type="entry name" value="MIF4G-like_typ-3"/>
</dbReference>
<evidence type="ECO:0000256" key="6">
    <source>
        <dbReference type="ARBA" id="ARBA00022553"/>
    </source>
</evidence>
<feature type="region of interest" description="Disordered" evidence="14">
    <location>
        <begin position="337"/>
        <end position="387"/>
    </location>
</feature>
<accession>A0A2K1KXI0</accession>
<keyword evidence="9" id="KW-0648">Protein biosynthesis</keyword>
<feature type="region of interest" description="Disordered" evidence="14">
    <location>
        <begin position="548"/>
        <end position="570"/>
    </location>
</feature>
<evidence type="ECO:0000259" key="16">
    <source>
        <dbReference type="PROSITE" id="PS51366"/>
    </source>
</evidence>
<feature type="compositionally biased region" description="Polar residues" evidence="14">
    <location>
        <begin position="109"/>
        <end position="118"/>
    </location>
</feature>
<feature type="compositionally biased region" description="Gly residues" evidence="14">
    <location>
        <begin position="27"/>
        <end position="41"/>
    </location>
</feature>
<evidence type="ECO:0000313" key="17">
    <source>
        <dbReference type="EMBL" id="PNR58469.1"/>
    </source>
</evidence>
<dbReference type="PANTHER" id="PTHR23253:SF9">
    <property type="entry name" value="EUKARYOTIC TRANSLATION INITIATION FACTOR 4 GAMMA 2"/>
    <property type="match status" value="1"/>
</dbReference>
<keyword evidence="8" id="KW-0810">Translation regulation</keyword>
<keyword evidence="6" id="KW-0597">Phosphoprotein</keyword>
<feature type="region of interest" description="Disordered" evidence="14">
    <location>
        <begin position="2056"/>
        <end position="2075"/>
    </location>
</feature>
<keyword evidence="4" id="KW-1017">Isopeptide bond</keyword>
<feature type="region of interest" description="Disordered" evidence="14">
    <location>
        <begin position="1200"/>
        <end position="1319"/>
    </location>
</feature>
<feature type="compositionally biased region" description="Basic and acidic residues" evidence="14">
    <location>
        <begin position="1221"/>
        <end position="1230"/>
    </location>
</feature>
<feature type="compositionally biased region" description="Low complexity" evidence="14">
    <location>
        <begin position="1903"/>
        <end position="1913"/>
    </location>
</feature>
<keyword evidence="10" id="KW-0007">Acetylation</keyword>
<evidence type="ECO:0000259" key="15">
    <source>
        <dbReference type="PROSITE" id="PS51363"/>
    </source>
</evidence>
<keyword evidence="2" id="KW-0488">Methylation</keyword>
<evidence type="ECO:0000256" key="9">
    <source>
        <dbReference type="ARBA" id="ARBA00022917"/>
    </source>
</evidence>
<dbReference type="InterPro" id="IPR003307">
    <property type="entry name" value="W2_domain"/>
</dbReference>
<evidence type="ECO:0000256" key="5">
    <source>
        <dbReference type="ARBA" id="ARBA00022540"/>
    </source>
</evidence>
<feature type="compositionally biased region" description="Low complexity" evidence="14">
    <location>
        <begin position="357"/>
        <end position="373"/>
    </location>
</feature>
<feature type="compositionally biased region" description="Basic residues" evidence="14">
    <location>
        <begin position="346"/>
        <end position="356"/>
    </location>
</feature>
<feature type="region of interest" description="Disordered" evidence="14">
    <location>
        <begin position="1845"/>
        <end position="1922"/>
    </location>
</feature>
<dbReference type="RefSeq" id="XP_024371567.1">
    <property type="nucleotide sequence ID" value="XM_024515799.2"/>
</dbReference>
<dbReference type="InterPro" id="IPR016024">
    <property type="entry name" value="ARM-type_fold"/>
</dbReference>
<dbReference type="InterPro" id="IPR003891">
    <property type="entry name" value="Initiation_fac_eIF4g_MI"/>
</dbReference>
<evidence type="ECO:0000256" key="1">
    <source>
        <dbReference type="ARBA" id="ARBA00005775"/>
    </source>
</evidence>
<gene>
    <name evidence="18" type="primary">LOC112280367</name>
    <name evidence="17" type="ORF">PHYPA_005464</name>
</gene>
<dbReference type="SMART" id="SM00543">
    <property type="entry name" value="MIF4G"/>
    <property type="match status" value="1"/>
</dbReference>
<organism evidence="17">
    <name type="scientific">Physcomitrium patens</name>
    <name type="common">Spreading-leaved earth moss</name>
    <name type="synonym">Physcomitrella patens</name>
    <dbReference type="NCBI Taxonomy" id="3218"/>
    <lineage>
        <taxon>Eukaryota</taxon>
        <taxon>Viridiplantae</taxon>
        <taxon>Streptophyta</taxon>
        <taxon>Embryophyta</taxon>
        <taxon>Bryophyta</taxon>
        <taxon>Bryophytina</taxon>
        <taxon>Bryopsida</taxon>
        <taxon>Funariidae</taxon>
        <taxon>Funariales</taxon>
        <taxon>Funariaceae</taxon>
        <taxon>Physcomitrium</taxon>
    </lineage>
</organism>
<evidence type="ECO:0000256" key="13">
    <source>
        <dbReference type="ARBA" id="ARBA00046720"/>
    </source>
</evidence>
<feature type="compositionally biased region" description="Low complexity" evidence="14">
    <location>
        <begin position="57"/>
        <end position="72"/>
    </location>
</feature>
<dbReference type="OrthoDB" id="514777at2759"/>
<dbReference type="PROSITE" id="PS51363">
    <property type="entry name" value="W2"/>
    <property type="match status" value="1"/>
</dbReference>
<dbReference type="PaxDb" id="3218-PP1S96_61V6.1"/>
<dbReference type="Gramene" id="Pp3c3_36480V3.1">
    <property type="protein sequence ID" value="Pp3c3_36480V3.1"/>
    <property type="gene ID" value="Pp3c3_36480"/>
</dbReference>
<keyword evidence="19" id="KW-1185">Reference proteome</keyword>
<feature type="region of interest" description="Disordered" evidence="14">
    <location>
        <begin position="1444"/>
        <end position="1468"/>
    </location>
</feature>
<evidence type="ECO:0000256" key="3">
    <source>
        <dbReference type="ARBA" id="ARBA00022491"/>
    </source>
</evidence>
<dbReference type="SUPFAM" id="SSF48371">
    <property type="entry name" value="ARM repeat"/>
    <property type="match status" value="3"/>
</dbReference>
<dbReference type="PANTHER" id="PTHR23253">
    <property type="entry name" value="EUKARYOTIC TRANSLATION INITIATION FACTOR 4 GAMMA"/>
    <property type="match status" value="1"/>
</dbReference>
<feature type="compositionally biased region" description="Basic and acidic residues" evidence="14">
    <location>
        <begin position="2001"/>
        <end position="2031"/>
    </location>
</feature>
<proteinExistence type="inferred from homology"/>
<feature type="compositionally biased region" description="Basic and acidic residues" evidence="14">
    <location>
        <begin position="1333"/>
        <end position="1344"/>
    </location>
</feature>
<keyword evidence="3" id="KW-0678">Repressor</keyword>
<evidence type="ECO:0000256" key="4">
    <source>
        <dbReference type="ARBA" id="ARBA00022499"/>
    </source>
</evidence>
<evidence type="ECO:0000256" key="12">
    <source>
        <dbReference type="ARBA" id="ARBA00040449"/>
    </source>
</evidence>
<reference evidence="17 19" key="2">
    <citation type="journal article" date="2018" name="Plant J.">
        <title>The Physcomitrella patens chromosome-scale assembly reveals moss genome structure and evolution.</title>
        <authorList>
            <person name="Lang D."/>
            <person name="Ullrich K.K."/>
            <person name="Murat F."/>
            <person name="Fuchs J."/>
            <person name="Jenkins J."/>
            <person name="Haas F.B."/>
            <person name="Piednoel M."/>
            <person name="Gundlach H."/>
            <person name="Van Bel M."/>
            <person name="Meyberg R."/>
            <person name="Vives C."/>
            <person name="Morata J."/>
            <person name="Symeonidi A."/>
            <person name="Hiss M."/>
            <person name="Muchero W."/>
            <person name="Kamisugi Y."/>
            <person name="Saleh O."/>
            <person name="Blanc G."/>
            <person name="Decker E.L."/>
            <person name="van Gessel N."/>
            <person name="Grimwood J."/>
            <person name="Hayes R.D."/>
            <person name="Graham S.W."/>
            <person name="Gunter L.E."/>
            <person name="McDaniel S.F."/>
            <person name="Hoernstein S.N.W."/>
            <person name="Larsson A."/>
            <person name="Li F.W."/>
            <person name="Perroud P.F."/>
            <person name="Phillips J."/>
            <person name="Ranjan P."/>
            <person name="Rokshar D.S."/>
            <person name="Rothfels C.J."/>
            <person name="Schneider L."/>
            <person name="Shu S."/>
            <person name="Stevenson D.W."/>
            <person name="Thummler F."/>
            <person name="Tillich M."/>
            <person name="Villarreal Aguilar J.C."/>
            <person name="Widiez T."/>
            <person name="Wong G.K."/>
            <person name="Wymore A."/>
            <person name="Zhang Y."/>
            <person name="Zimmer A.D."/>
            <person name="Quatrano R.S."/>
            <person name="Mayer K.F.X."/>
            <person name="Goodstein D."/>
            <person name="Casacuberta J.M."/>
            <person name="Vandepoele K."/>
            <person name="Reski R."/>
            <person name="Cuming A.C."/>
            <person name="Tuskan G.A."/>
            <person name="Maumus F."/>
            <person name="Salse J."/>
            <person name="Schmutz J."/>
            <person name="Rensing S.A."/>
        </authorList>
    </citation>
    <scope>NUCLEOTIDE SEQUENCE [LARGE SCALE GENOMIC DNA]</scope>
    <source>
        <strain evidence="18 19">cv. Gransden 2004</strain>
    </source>
</reference>
<reference evidence="18" key="3">
    <citation type="submission" date="2020-12" db="UniProtKB">
        <authorList>
            <consortium name="EnsemblPlants"/>
        </authorList>
    </citation>
    <scope>IDENTIFICATION</scope>
</reference>
<evidence type="ECO:0000256" key="2">
    <source>
        <dbReference type="ARBA" id="ARBA00022481"/>
    </source>
</evidence>
<dbReference type="KEGG" id="ppp:112280367"/>
<dbReference type="GO" id="GO:0016281">
    <property type="term" value="C:eukaryotic translation initiation factor 4F complex"/>
    <property type="evidence" value="ECO:0000318"/>
    <property type="project" value="GO_Central"/>
</dbReference>
<feature type="compositionally biased region" description="Polar residues" evidence="14">
    <location>
        <begin position="219"/>
        <end position="236"/>
    </location>
</feature>
<keyword evidence="7" id="KW-0832">Ubl conjugation</keyword>
<dbReference type="PROSITE" id="PS51366">
    <property type="entry name" value="MI"/>
    <property type="match status" value="1"/>
</dbReference>
<feature type="region of interest" description="Disordered" evidence="14">
    <location>
        <begin position="724"/>
        <end position="876"/>
    </location>
</feature>